<dbReference type="Proteomes" id="UP000188318">
    <property type="component" value="Unassembled WGS sequence"/>
</dbReference>
<evidence type="ECO:0008006" key="9">
    <source>
        <dbReference type="Google" id="ProtNLM"/>
    </source>
</evidence>
<keyword evidence="4" id="KW-0560">Oxidoreductase</keyword>
<evidence type="ECO:0000256" key="2">
    <source>
        <dbReference type="ARBA" id="ARBA00010617"/>
    </source>
</evidence>
<dbReference type="GO" id="GO:0016705">
    <property type="term" value="F:oxidoreductase activity, acting on paired donors, with incorporation or reduction of molecular oxygen"/>
    <property type="evidence" value="ECO:0007669"/>
    <property type="project" value="InterPro"/>
</dbReference>
<dbReference type="InterPro" id="IPR002403">
    <property type="entry name" value="Cyt_P450_E_grp-IV"/>
</dbReference>
<dbReference type="OrthoDB" id="1470350at2759"/>
<dbReference type="GO" id="GO:0004497">
    <property type="term" value="F:monooxygenase activity"/>
    <property type="evidence" value="ECO:0007669"/>
    <property type="project" value="InterPro"/>
</dbReference>
<dbReference type="EMBL" id="KV907512">
    <property type="protein sequence ID" value="OOF91246.1"/>
    <property type="molecule type" value="Genomic_DNA"/>
</dbReference>
<protein>
    <recommendedName>
        <fullName evidence="9">Cytochrome P450</fullName>
    </recommendedName>
</protein>
<dbReference type="Pfam" id="PF00067">
    <property type="entry name" value="p450"/>
    <property type="match status" value="1"/>
</dbReference>
<dbReference type="InterPro" id="IPR001128">
    <property type="entry name" value="Cyt_P450"/>
</dbReference>
<dbReference type="PRINTS" id="PR00465">
    <property type="entry name" value="EP450IV"/>
</dbReference>
<evidence type="ECO:0000256" key="4">
    <source>
        <dbReference type="ARBA" id="ARBA00023002"/>
    </source>
</evidence>
<evidence type="ECO:0000313" key="8">
    <source>
        <dbReference type="Proteomes" id="UP000188318"/>
    </source>
</evidence>
<dbReference type="GO" id="GO:0020037">
    <property type="term" value="F:heme binding"/>
    <property type="evidence" value="ECO:0007669"/>
    <property type="project" value="InterPro"/>
</dbReference>
<keyword evidence="6" id="KW-0349">Heme</keyword>
<comment type="cofactor">
    <cofactor evidence="1 6">
        <name>heme</name>
        <dbReference type="ChEBI" id="CHEBI:30413"/>
    </cofactor>
</comment>
<dbReference type="PANTHER" id="PTHR47582">
    <property type="entry name" value="P450, PUTATIVE (EUROFUNG)-RELATED"/>
    <property type="match status" value="1"/>
</dbReference>
<evidence type="ECO:0000256" key="5">
    <source>
        <dbReference type="ARBA" id="ARBA00023004"/>
    </source>
</evidence>
<keyword evidence="8" id="KW-1185">Reference proteome</keyword>
<evidence type="ECO:0000256" key="3">
    <source>
        <dbReference type="ARBA" id="ARBA00022723"/>
    </source>
</evidence>
<evidence type="ECO:0000256" key="1">
    <source>
        <dbReference type="ARBA" id="ARBA00001971"/>
    </source>
</evidence>
<dbReference type="GO" id="GO:0005506">
    <property type="term" value="F:iron ion binding"/>
    <property type="evidence" value="ECO:0007669"/>
    <property type="project" value="InterPro"/>
</dbReference>
<sequence>MAASGVPGPTRARLWSSITAKRKEPVPRAITENVRRALRAQPQSNSLTLKILAQMDKTLTPLSTSDPLRRSIAEPAVVSLFKWTVDAFTVTVSDAAFGKVCLDKFPEVVDTMFLLQTNIYAIFTRRPRMLAPKAYAASDKLAEILATYFALPGEEKAGCAEFVTMTQDEIRSAAVSEEELAMIMLDNPSTSAFWVLSRILYDPALLSAIRVECEEAFSGNSPMPPADIPAQLECCPILKATFEETMRLHSGTHVFRHISEDTEIGPYRLRKGSNLLIPYNRIQVSKTHWGPDAEDFKYRRFLDNPGLANSRYFRPFGDGTHQCGGKVMAPQLVMYFVAIVVCRYDVGIPGGIENHPFPRVDIPKGRATVPMPVAGDVPHVTITPRKSAV</sequence>
<dbReference type="VEuPathDB" id="FungiDB:ASPCADRAFT_10049"/>
<dbReference type="PANTHER" id="PTHR47582:SF1">
    <property type="entry name" value="P450, PUTATIVE (EUROFUNG)-RELATED"/>
    <property type="match status" value="1"/>
</dbReference>
<dbReference type="AlphaFoldDB" id="A0A1R3R9T4"/>
<comment type="similarity">
    <text evidence="2">Belongs to the cytochrome P450 family.</text>
</comment>
<dbReference type="SUPFAM" id="SSF48264">
    <property type="entry name" value="Cytochrome P450"/>
    <property type="match status" value="1"/>
</dbReference>
<dbReference type="InterPro" id="IPR036396">
    <property type="entry name" value="Cyt_P450_sf"/>
</dbReference>
<keyword evidence="3 6" id="KW-0479">Metal-binding</keyword>
<accession>A0A1R3R9T4</accession>
<evidence type="ECO:0000256" key="6">
    <source>
        <dbReference type="PIRSR" id="PIRSR602403-1"/>
    </source>
</evidence>
<keyword evidence="5 6" id="KW-0408">Iron</keyword>
<dbReference type="InterPro" id="IPR053007">
    <property type="entry name" value="CYP450_monoxygenase_sec-met"/>
</dbReference>
<feature type="binding site" description="axial binding residue" evidence="6">
    <location>
        <position position="323"/>
    </location>
    <ligand>
        <name>heme</name>
        <dbReference type="ChEBI" id="CHEBI:30413"/>
    </ligand>
    <ligandPart>
        <name>Fe</name>
        <dbReference type="ChEBI" id="CHEBI:18248"/>
    </ligandPart>
</feature>
<dbReference type="Gene3D" id="1.10.630.10">
    <property type="entry name" value="Cytochrome P450"/>
    <property type="match status" value="1"/>
</dbReference>
<evidence type="ECO:0000313" key="7">
    <source>
        <dbReference type="EMBL" id="OOF91246.1"/>
    </source>
</evidence>
<organism evidence="7 8">
    <name type="scientific">Aspergillus carbonarius (strain ITEM 5010)</name>
    <dbReference type="NCBI Taxonomy" id="602072"/>
    <lineage>
        <taxon>Eukaryota</taxon>
        <taxon>Fungi</taxon>
        <taxon>Dikarya</taxon>
        <taxon>Ascomycota</taxon>
        <taxon>Pezizomycotina</taxon>
        <taxon>Eurotiomycetes</taxon>
        <taxon>Eurotiomycetidae</taxon>
        <taxon>Eurotiales</taxon>
        <taxon>Aspergillaceae</taxon>
        <taxon>Aspergillus</taxon>
        <taxon>Aspergillus subgen. Circumdati</taxon>
    </lineage>
</organism>
<dbReference type="OMA" id="DTEIGPY"/>
<dbReference type="STRING" id="602072.A0A1R3R9T4"/>
<reference evidence="8" key="1">
    <citation type="journal article" date="2017" name="Genome Biol.">
        <title>Comparative genomics reveals high biological diversity and specific adaptations in the industrially and medically important fungal genus Aspergillus.</title>
        <authorList>
            <person name="de Vries R.P."/>
            <person name="Riley R."/>
            <person name="Wiebenga A."/>
            <person name="Aguilar-Osorio G."/>
            <person name="Amillis S."/>
            <person name="Uchima C.A."/>
            <person name="Anderluh G."/>
            <person name="Asadollahi M."/>
            <person name="Askin M."/>
            <person name="Barry K."/>
            <person name="Battaglia E."/>
            <person name="Bayram O."/>
            <person name="Benocci T."/>
            <person name="Braus-Stromeyer S.A."/>
            <person name="Caldana C."/>
            <person name="Canovas D."/>
            <person name="Cerqueira G.C."/>
            <person name="Chen F."/>
            <person name="Chen W."/>
            <person name="Choi C."/>
            <person name="Clum A."/>
            <person name="Dos Santos R.A."/>
            <person name="Damasio A.R."/>
            <person name="Diallinas G."/>
            <person name="Emri T."/>
            <person name="Fekete E."/>
            <person name="Flipphi M."/>
            <person name="Freyberg S."/>
            <person name="Gallo A."/>
            <person name="Gournas C."/>
            <person name="Habgood R."/>
            <person name="Hainaut M."/>
            <person name="Harispe M.L."/>
            <person name="Henrissat B."/>
            <person name="Hilden K.S."/>
            <person name="Hope R."/>
            <person name="Hossain A."/>
            <person name="Karabika E."/>
            <person name="Karaffa L."/>
            <person name="Karanyi Z."/>
            <person name="Krasevec N."/>
            <person name="Kuo A."/>
            <person name="Kusch H."/>
            <person name="LaButti K."/>
            <person name="Lagendijk E.L."/>
            <person name="Lapidus A."/>
            <person name="Levasseur A."/>
            <person name="Lindquist E."/>
            <person name="Lipzen A."/>
            <person name="Logrieco A.F."/>
            <person name="MacCabe A."/>
            <person name="Maekelae M.R."/>
            <person name="Malavazi I."/>
            <person name="Melin P."/>
            <person name="Meyer V."/>
            <person name="Mielnichuk N."/>
            <person name="Miskei M."/>
            <person name="Molnar A.P."/>
            <person name="Mule G."/>
            <person name="Ngan C.Y."/>
            <person name="Orejas M."/>
            <person name="Orosz E."/>
            <person name="Ouedraogo J.P."/>
            <person name="Overkamp K.M."/>
            <person name="Park H.-S."/>
            <person name="Perrone G."/>
            <person name="Piumi F."/>
            <person name="Punt P.J."/>
            <person name="Ram A.F."/>
            <person name="Ramon A."/>
            <person name="Rauscher S."/>
            <person name="Record E."/>
            <person name="Riano-Pachon D.M."/>
            <person name="Robert V."/>
            <person name="Roehrig J."/>
            <person name="Ruller R."/>
            <person name="Salamov A."/>
            <person name="Salih N.S."/>
            <person name="Samson R.A."/>
            <person name="Sandor E."/>
            <person name="Sanguinetti M."/>
            <person name="Schuetze T."/>
            <person name="Sepcic K."/>
            <person name="Shelest E."/>
            <person name="Sherlock G."/>
            <person name="Sophianopoulou V."/>
            <person name="Squina F.M."/>
            <person name="Sun H."/>
            <person name="Susca A."/>
            <person name="Todd R.B."/>
            <person name="Tsang A."/>
            <person name="Unkles S.E."/>
            <person name="van de Wiele N."/>
            <person name="van Rossen-Uffink D."/>
            <person name="Oliveira J.V."/>
            <person name="Vesth T.C."/>
            <person name="Visser J."/>
            <person name="Yu J.-H."/>
            <person name="Zhou M."/>
            <person name="Andersen M.R."/>
            <person name="Archer D.B."/>
            <person name="Baker S.E."/>
            <person name="Benoit I."/>
            <person name="Brakhage A.A."/>
            <person name="Braus G.H."/>
            <person name="Fischer R."/>
            <person name="Frisvad J.C."/>
            <person name="Goldman G.H."/>
            <person name="Houbraken J."/>
            <person name="Oakley B."/>
            <person name="Pocsi I."/>
            <person name="Scazzocchio C."/>
            <person name="Seiboth B."/>
            <person name="vanKuyk P.A."/>
            <person name="Wortman J."/>
            <person name="Dyer P.S."/>
            <person name="Grigoriev I.V."/>
        </authorList>
    </citation>
    <scope>NUCLEOTIDE SEQUENCE [LARGE SCALE GENOMIC DNA]</scope>
    <source>
        <strain evidence="8">ITEM 5010</strain>
    </source>
</reference>
<proteinExistence type="inferred from homology"/>
<name>A0A1R3R9T4_ASPC5</name>
<gene>
    <name evidence="7" type="ORF">ASPCADRAFT_10049</name>
</gene>